<dbReference type="InterPro" id="IPR008854">
    <property type="entry name" value="TPMT"/>
</dbReference>
<evidence type="ECO:0000313" key="5">
    <source>
        <dbReference type="Proteomes" id="UP000285301"/>
    </source>
</evidence>
<dbReference type="Pfam" id="PF05724">
    <property type="entry name" value="TPMT"/>
    <property type="match status" value="1"/>
</dbReference>
<organism evidence="4 5">
    <name type="scientific">Dinothrombium tinctorium</name>
    <dbReference type="NCBI Taxonomy" id="1965070"/>
    <lineage>
        <taxon>Eukaryota</taxon>
        <taxon>Metazoa</taxon>
        <taxon>Ecdysozoa</taxon>
        <taxon>Arthropoda</taxon>
        <taxon>Chelicerata</taxon>
        <taxon>Arachnida</taxon>
        <taxon>Acari</taxon>
        <taxon>Acariformes</taxon>
        <taxon>Trombidiformes</taxon>
        <taxon>Prostigmata</taxon>
        <taxon>Anystina</taxon>
        <taxon>Parasitengona</taxon>
        <taxon>Trombidioidea</taxon>
        <taxon>Trombidiidae</taxon>
        <taxon>Dinothrombium</taxon>
    </lineage>
</organism>
<dbReference type="Gene3D" id="3.40.50.150">
    <property type="entry name" value="Vaccinia Virus protein VP39"/>
    <property type="match status" value="1"/>
</dbReference>
<dbReference type="PROSITE" id="PS51585">
    <property type="entry name" value="SAM_MT_TPMT"/>
    <property type="match status" value="1"/>
</dbReference>
<comment type="caution">
    <text evidence="4">The sequence shown here is derived from an EMBL/GenBank/DDBJ whole genome shotgun (WGS) entry which is preliminary data.</text>
</comment>
<protein>
    <submittedName>
        <fullName evidence="4">Putative thiopurine S-methyltransferase-like protein</fullName>
    </submittedName>
</protein>
<keyword evidence="1 4" id="KW-0489">Methyltransferase</keyword>
<dbReference type="STRING" id="1965070.A0A3S3P0K1"/>
<dbReference type="AlphaFoldDB" id="A0A3S3P0K1"/>
<dbReference type="SUPFAM" id="SSF53335">
    <property type="entry name" value="S-adenosyl-L-methionine-dependent methyltransferases"/>
    <property type="match status" value="1"/>
</dbReference>
<evidence type="ECO:0000256" key="3">
    <source>
        <dbReference type="ARBA" id="ARBA00022691"/>
    </source>
</evidence>
<gene>
    <name evidence="4" type="ORF">B4U79_04543</name>
</gene>
<dbReference type="GO" id="GO:0008119">
    <property type="term" value="F:thiopurine S-methyltransferase activity"/>
    <property type="evidence" value="ECO:0007669"/>
    <property type="project" value="TreeGrafter"/>
</dbReference>
<keyword evidence="5" id="KW-1185">Reference proteome</keyword>
<dbReference type="GO" id="GO:0032259">
    <property type="term" value="P:methylation"/>
    <property type="evidence" value="ECO:0007669"/>
    <property type="project" value="UniProtKB-KW"/>
</dbReference>
<dbReference type="EMBL" id="NCKU01001191">
    <property type="protein sequence ID" value="RWS12839.1"/>
    <property type="molecule type" value="Genomic_DNA"/>
</dbReference>
<keyword evidence="2 4" id="KW-0808">Transferase</keyword>
<dbReference type="PANTHER" id="PTHR10259">
    <property type="entry name" value="THIOPURINE S-METHYLTRANSFERASE"/>
    <property type="match status" value="1"/>
</dbReference>
<dbReference type="InterPro" id="IPR029063">
    <property type="entry name" value="SAM-dependent_MTases_sf"/>
</dbReference>
<name>A0A3S3P0K1_9ACAR</name>
<keyword evidence="3" id="KW-0949">S-adenosyl-L-methionine</keyword>
<reference evidence="4 5" key="1">
    <citation type="journal article" date="2018" name="Gigascience">
        <title>Genomes of trombidid mites reveal novel predicted allergens and laterally-transferred genes associated with secondary metabolism.</title>
        <authorList>
            <person name="Dong X."/>
            <person name="Chaisiri K."/>
            <person name="Xia D."/>
            <person name="Armstrong S.D."/>
            <person name="Fang Y."/>
            <person name="Donnelly M.J."/>
            <person name="Kadowaki T."/>
            <person name="McGarry J.W."/>
            <person name="Darby A.C."/>
            <person name="Makepeace B.L."/>
        </authorList>
    </citation>
    <scope>NUCLEOTIDE SEQUENCE [LARGE SCALE GENOMIC DNA]</scope>
    <source>
        <strain evidence="4">UoL-WK</strain>
    </source>
</reference>
<accession>A0A3S3P0K1</accession>
<evidence type="ECO:0000256" key="1">
    <source>
        <dbReference type="ARBA" id="ARBA00022603"/>
    </source>
</evidence>
<evidence type="ECO:0000313" key="4">
    <source>
        <dbReference type="EMBL" id="RWS12839.1"/>
    </source>
</evidence>
<proteinExistence type="predicted"/>
<sequence>MPNVSSVIIAKQENGGSVKDPHTYAKMWKELWALSDIAWHLKHRNPALVKYDNKLIIGYNPVRILFPFRGKVIDMSHYWKAGHEILKEKLWMMKENLRSAIKYYQWQFFNFESVNPLINGTIDCVWDRGAFGTITEVEQHYLINTMKKLLVPNFRYLLLVTEFDDSQFNRVPYSQPEEKVRNYFG</sequence>
<dbReference type="OrthoDB" id="276151at2759"/>
<dbReference type="PANTHER" id="PTHR10259:SF11">
    <property type="entry name" value="THIOPURINE S-METHYLTRANSFERASE"/>
    <property type="match status" value="1"/>
</dbReference>
<evidence type="ECO:0000256" key="2">
    <source>
        <dbReference type="ARBA" id="ARBA00022679"/>
    </source>
</evidence>
<dbReference type="Proteomes" id="UP000285301">
    <property type="component" value="Unassembled WGS sequence"/>
</dbReference>